<feature type="compositionally biased region" description="Acidic residues" evidence="1">
    <location>
        <begin position="18"/>
        <end position="35"/>
    </location>
</feature>
<name>A0A814AKJ1_9BILA</name>
<feature type="region of interest" description="Disordered" evidence="1">
    <location>
        <begin position="15"/>
        <end position="51"/>
    </location>
</feature>
<gene>
    <name evidence="2" type="ORF">ZHD862_LOCUS8083</name>
</gene>
<reference evidence="2" key="1">
    <citation type="submission" date="2021-02" db="EMBL/GenBank/DDBJ databases">
        <authorList>
            <person name="Nowell W R."/>
        </authorList>
    </citation>
    <scope>NUCLEOTIDE SEQUENCE</scope>
</reference>
<evidence type="ECO:0000256" key="1">
    <source>
        <dbReference type="SAM" id="MobiDB-lite"/>
    </source>
</evidence>
<accession>A0A814AKJ1</accession>
<dbReference type="Proteomes" id="UP000663864">
    <property type="component" value="Unassembled WGS sequence"/>
</dbReference>
<sequence>MQEFDIKKLKKSKKIFDEENDDDEEEDDGDEEEQEHDNTIENDPMIKLTKTPTKKIPAKKFRIKQTHFLIFTFLYHDEII</sequence>
<organism evidence="2 3">
    <name type="scientific">Rotaria sordida</name>
    <dbReference type="NCBI Taxonomy" id="392033"/>
    <lineage>
        <taxon>Eukaryota</taxon>
        <taxon>Metazoa</taxon>
        <taxon>Spiralia</taxon>
        <taxon>Gnathifera</taxon>
        <taxon>Rotifera</taxon>
        <taxon>Eurotatoria</taxon>
        <taxon>Bdelloidea</taxon>
        <taxon>Philodinida</taxon>
        <taxon>Philodinidae</taxon>
        <taxon>Rotaria</taxon>
    </lineage>
</organism>
<comment type="caution">
    <text evidence="2">The sequence shown here is derived from an EMBL/GenBank/DDBJ whole genome shotgun (WGS) entry which is preliminary data.</text>
</comment>
<dbReference type="AlphaFoldDB" id="A0A814AKJ1"/>
<protein>
    <submittedName>
        <fullName evidence="2">Uncharacterized protein</fullName>
    </submittedName>
</protein>
<dbReference type="EMBL" id="CAJNOT010000255">
    <property type="protein sequence ID" value="CAF0914914.1"/>
    <property type="molecule type" value="Genomic_DNA"/>
</dbReference>
<evidence type="ECO:0000313" key="3">
    <source>
        <dbReference type="Proteomes" id="UP000663864"/>
    </source>
</evidence>
<evidence type="ECO:0000313" key="2">
    <source>
        <dbReference type="EMBL" id="CAF0914914.1"/>
    </source>
</evidence>
<proteinExistence type="predicted"/>